<reference evidence="3" key="1">
    <citation type="submission" date="2021-12" db="EMBL/GenBank/DDBJ databases">
        <authorList>
            <person name="Zaccaron A."/>
            <person name="Stergiopoulos I."/>
        </authorList>
    </citation>
    <scope>NUCLEOTIDE SEQUENCE</scope>
    <source>
        <strain evidence="3">Race5_Kim</strain>
    </source>
</reference>
<evidence type="ECO:0000256" key="1">
    <source>
        <dbReference type="ARBA" id="ARBA00005986"/>
    </source>
</evidence>
<keyword evidence="4" id="KW-1185">Reference proteome</keyword>
<evidence type="ECO:0000313" key="3">
    <source>
        <dbReference type="EMBL" id="UJO18944.1"/>
    </source>
</evidence>
<dbReference type="SUPFAM" id="SSF54909">
    <property type="entry name" value="Dimeric alpha+beta barrel"/>
    <property type="match status" value="1"/>
</dbReference>
<dbReference type="InterPro" id="IPR011008">
    <property type="entry name" value="Dimeric_a/b-barrel"/>
</dbReference>
<dbReference type="Proteomes" id="UP000756132">
    <property type="component" value="Chromosome 6"/>
</dbReference>
<dbReference type="RefSeq" id="XP_047763310.1">
    <property type="nucleotide sequence ID" value="XM_047905952.1"/>
</dbReference>
<comment type="similarity">
    <text evidence="1">Belongs to the tpcK family.</text>
</comment>
<dbReference type="Pfam" id="PF07110">
    <property type="entry name" value="EthD"/>
    <property type="match status" value="1"/>
</dbReference>
<gene>
    <name evidence="3" type="ORF">CLAFUR5_06804</name>
</gene>
<dbReference type="EMBL" id="CP090168">
    <property type="protein sequence ID" value="UJO18944.1"/>
    <property type="molecule type" value="Genomic_DNA"/>
</dbReference>
<dbReference type="OrthoDB" id="2519291at2759"/>
<sequence length="143" mass="16292">MVLQAGYPNTTGFRKVTKATILIKKKPGMSDVDFISHYNHVHAQLAAPVVEKHDIITYSLSYCLDRDRKIMPDMLRGKAQMADYDAICIFVFPDYKAFAKFMSDPASKALAPDHENFMVESEMRMMVGDEYMVIEDGKMVVKE</sequence>
<accession>A0A9Q8PAK0</accession>
<evidence type="ECO:0000259" key="2">
    <source>
        <dbReference type="Pfam" id="PF07110"/>
    </source>
</evidence>
<proteinExistence type="inferred from homology"/>
<reference evidence="3" key="2">
    <citation type="journal article" date="2022" name="Microb. Genom.">
        <title>A chromosome-scale genome assembly of the tomato pathogen Cladosporium fulvum reveals a compartmentalized genome architecture and the presence of a dispensable chromosome.</title>
        <authorList>
            <person name="Zaccaron A.Z."/>
            <person name="Chen L.H."/>
            <person name="Samaras A."/>
            <person name="Stergiopoulos I."/>
        </authorList>
    </citation>
    <scope>NUCLEOTIDE SEQUENCE</scope>
    <source>
        <strain evidence="3">Race5_Kim</strain>
    </source>
</reference>
<organism evidence="3 4">
    <name type="scientific">Passalora fulva</name>
    <name type="common">Tomato leaf mold</name>
    <name type="synonym">Cladosporium fulvum</name>
    <dbReference type="NCBI Taxonomy" id="5499"/>
    <lineage>
        <taxon>Eukaryota</taxon>
        <taxon>Fungi</taxon>
        <taxon>Dikarya</taxon>
        <taxon>Ascomycota</taxon>
        <taxon>Pezizomycotina</taxon>
        <taxon>Dothideomycetes</taxon>
        <taxon>Dothideomycetidae</taxon>
        <taxon>Mycosphaerellales</taxon>
        <taxon>Mycosphaerellaceae</taxon>
        <taxon>Fulvia</taxon>
    </lineage>
</organism>
<name>A0A9Q8PAK0_PASFU</name>
<dbReference type="GeneID" id="71986682"/>
<dbReference type="AlphaFoldDB" id="A0A9Q8PAK0"/>
<protein>
    <submittedName>
        <fullName evidence="3">Dehydratase aurZ</fullName>
    </submittedName>
</protein>
<evidence type="ECO:0000313" key="4">
    <source>
        <dbReference type="Proteomes" id="UP000756132"/>
    </source>
</evidence>
<dbReference type="Gene3D" id="3.30.70.100">
    <property type="match status" value="1"/>
</dbReference>
<dbReference type="InterPro" id="IPR009799">
    <property type="entry name" value="EthD_dom"/>
</dbReference>
<dbReference type="GO" id="GO:0016491">
    <property type="term" value="F:oxidoreductase activity"/>
    <property type="evidence" value="ECO:0007669"/>
    <property type="project" value="InterPro"/>
</dbReference>
<feature type="domain" description="EthD" evidence="2">
    <location>
        <begin position="26"/>
        <end position="118"/>
    </location>
</feature>
<dbReference type="OMA" id="MMVGDEY"/>
<dbReference type="KEGG" id="ffu:CLAFUR5_06804"/>